<evidence type="ECO:0000259" key="1">
    <source>
        <dbReference type="Pfam" id="PF07238"/>
    </source>
</evidence>
<feature type="domain" description="PilZ" evidence="1">
    <location>
        <begin position="6"/>
        <end position="99"/>
    </location>
</feature>
<dbReference type="Gene3D" id="2.40.10.220">
    <property type="entry name" value="predicted glycosyltransferase like domains"/>
    <property type="match status" value="1"/>
</dbReference>
<evidence type="ECO:0000313" key="3">
    <source>
        <dbReference type="Proteomes" id="UP001429984"/>
    </source>
</evidence>
<dbReference type="SUPFAM" id="SSF141371">
    <property type="entry name" value="PilZ domain-like"/>
    <property type="match status" value="1"/>
</dbReference>
<evidence type="ECO:0000313" key="2">
    <source>
        <dbReference type="EMBL" id="MBF6025661.1"/>
    </source>
</evidence>
<reference evidence="2 3" key="1">
    <citation type="submission" date="2020-11" db="EMBL/GenBank/DDBJ databases">
        <title>Draft Genome Sequence and Secondary Metabolite Biosynthetic Potential of the Lysobacter niastensis Type strain DSM 18481.</title>
        <authorList>
            <person name="Turrini P."/>
            <person name="Artuso I."/>
            <person name="Tescari M."/>
            <person name="Lugli G.A."/>
            <person name="Frangipani E."/>
            <person name="Ventura M."/>
            <person name="Visca P."/>
        </authorList>
    </citation>
    <scope>NUCLEOTIDE SEQUENCE [LARGE SCALE GENOMIC DNA]</scope>
    <source>
        <strain evidence="2 3">DSM 18481</strain>
    </source>
</reference>
<dbReference type="Proteomes" id="UP001429984">
    <property type="component" value="Unassembled WGS sequence"/>
</dbReference>
<accession>A0ABS0B9I5</accession>
<dbReference type="EMBL" id="JADLZT010000010">
    <property type="protein sequence ID" value="MBF6025661.1"/>
    <property type="molecule type" value="Genomic_DNA"/>
</dbReference>
<dbReference type="InterPro" id="IPR009875">
    <property type="entry name" value="PilZ_domain"/>
</dbReference>
<name>A0ABS0B9I5_9GAMM</name>
<protein>
    <submittedName>
        <fullName evidence="2">PilZ domain-containing protein</fullName>
    </submittedName>
</protein>
<comment type="caution">
    <text evidence="2">The sequence shown here is derived from an EMBL/GenBank/DDBJ whole genome shotgun (WGS) entry which is preliminary data.</text>
</comment>
<gene>
    <name evidence="2" type="ORF">IU514_16630</name>
</gene>
<proteinExistence type="predicted"/>
<keyword evidence="3" id="KW-1185">Reference proteome</keyword>
<dbReference type="RefSeq" id="WP_194932256.1">
    <property type="nucleotide sequence ID" value="NZ_JADLZT010000010.1"/>
</dbReference>
<sequence>MSKDTDRRRNPRQDVLMAAMVTPNGGQHEATILNLSRGGACVALPTDWMPGDGAPLKLFFQKDNDEPIMVHAHVARIAVDHMGLSFDPGQGTRIRDLLELTRPH</sequence>
<organism evidence="2 3">
    <name type="scientific">Lysobacter niastensis</name>
    <dbReference type="NCBI Taxonomy" id="380629"/>
    <lineage>
        <taxon>Bacteria</taxon>
        <taxon>Pseudomonadati</taxon>
        <taxon>Pseudomonadota</taxon>
        <taxon>Gammaproteobacteria</taxon>
        <taxon>Lysobacterales</taxon>
        <taxon>Lysobacteraceae</taxon>
        <taxon>Lysobacter</taxon>
    </lineage>
</organism>
<dbReference type="Pfam" id="PF07238">
    <property type="entry name" value="PilZ"/>
    <property type="match status" value="1"/>
</dbReference>